<proteinExistence type="predicted"/>
<feature type="region of interest" description="Disordered" evidence="1">
    <location>
        <begin position="1"/>
        <end position="30"/>
    </location>
</feature>
<dbReference type="Proteomes" id="UP000636960">
    <property type="component" value="Unassembled WGS sequence"/>
</dbReference>
<accession>A0A919N2H2</accession>
<protein>
    <submittedName>
        <fullName evidence="2">Uncharacterized protein</fullName>
    </submittedName>
</protein>
<reference evidence="2" key="1">
    <citation type="submission" date="2021-01" db="EMBL/GenBank/DDBJ databases">
        <title>Whole genome shotgun sequence of Actinoplanes rishiriensis NBRC 108556.</title>
        <authorList>
            <person name="Komaki H."/>
            <person name="Tamura T."/>
        </authorList>
    </citation>
    <scope>NUCLEOTIDE SEQUENCE</scope>
    <source>
        <strain evidence="2">NBRC 108556</strain>
    </source>
</reference>
<organism evidence="2 3">
    <name type="scientific">Paractinoplanes rishiriensis</name>
    <dbReference type="NCBI Taxonomy" id="1050105"/>
    <lineage>
        <taxon>Bacteria</taxon>
        <taxon>Bacillati</taxon>
        <taxon>Actinomycetota</taxon>
        <taxon>Actinomycetes</taxon>
        <taxon>Micromonosporales</taxon>
        <taxon>Micromonosporaceae</taxon>
        <taxon>Paractinoplanes</taxon>
    </lineage>
</organism>
<sequence length="172" mass="18835">MPDSDPLRSIHNTNRPGRPDRTAGTGKAVSIKVMTVPANPGARRPGTSLQTRLSKLTAEDPANPPDAPRSDDCRTTGQRNFLGQSFRAHAPPRCWRVADGGKQRLGSRAVTALCRLHEFRIRGFHAVTCPAARAQTGRGETAARVWITTNCYVGRRNSRHRKARRGGFTGLM</sequence>
<dbReference type="AlphaFoldDB" id="A0A919N2H2"/>
<evidence type="ECO:0000313" key="3">
    <source>
        <dbReference type="Proteomes" id="UP000636960"/>
    </source>
</evidence>
<gene>
    <name evidence="2" type="ORF">Ari01nite_75820</name>
</gene>
<keyword evidence="3" id="KW-1185">Reference proteome</keyword>
<name>A0A919N2H2_9ACTN</name>
<evidence type="ECO:0000313" key="2">
    <source>
        <dbReference type="EMBL" id="GIF00118.1"/>
    </source>
</evidence>
<dbReference type="EMBL" id="BOMV01000080">
    <property type="protein sequence ID" value="GIF00118.1"/>
    <property type="molecule type" value="Genomic_DNA"/>
</dbReference>
<evidence type="ECO:0000256" key="1">
    <source>
        <dbReference type="SAM" id="MobiDB-lite"/>
    </source>
</evidence>
<comment type="caution">
    <text evidence="2">The sequence shown here is derived from an EMBL/GenBank/DDBJ whole genome shotgun (WGS) entry which is preliminary data.</text>
</comment>
<feature type="region of interest" description="Disordered" evidence="1">
    <location>
        <begin position="56"/>
        <end position="77"/>
    </location>
</feature>